<organism evidence="1 2">
    <name type="scientific">Nannocystis pusilla</name>
    <dbReference type="NCBI Taxonomy" id="889268"/>
    <lineage>
        <taxon>Bacteria</taxon>
        <taxon>Pseudomonadati</taxon>
        <taxon>Myxococcota</taxon>
        <taxon>Polyangia</taxon>
        <taxon>Nannocystales</taxon>
        <taxon>Nannocystaceae</taxon>
        <taxon>Nannocystis</taxon>
    </lineage>
</organism>
<accession>A0ABS7U1L9</accession>
<dbReference type="Proteomes" id="UP001139031">
    <property type="component" value="Unassembled WGS sequence"/>
</dbReference>
<protein>
    <recommendedName>
        <fullName evidence="3">TIGR02646 family protein</fullName>
    </recommendedName>
</protein>
<gene>
    <name evidence="1" type="ORF">K7C98_34820</name>
</gene>
<comment type="caution">
    <text evidence="1">The sequence shown here is derived from an EMBL/GenBank/DDBJ whole genome shotgun (WGS) entry which is preliminary data.</text>
</comment>
<dbReference type="Gene3D" id="1.10.30.50">
    <property type="match status" value="1"/>
</dbReference>
<evidence type="ECO:0000313" key="2">
    <source>
        <dbReference type="Proteomes" id="UP001139031"/>
    </source>
</evidence>
<name>A0ABS7U1L9_9BACT</name>
<proteinExistence type="predicted"/>
<evidence type="ECO:0000313" key="1">
    <source>
        <dbReference type="EMBL" id="MBZ5714434.1"/>
    </source>
</evidence>
<dbReference type="EMBL" id="JAIRAU010000047">
    <property type="protein sequence ID" value="MBZ5714434.1"/>
    <property type="molecule type" value="Genomic_DNA"/>
</dbReference>
<evidence type="ECO:0008006" key="3">
    <source>
        <dbReference type="Google" id="ProtNLM"/>
    </source>
</evidence>
<sequence length="273" mass="31202">MIRLVALELPEVASNQLAAWQQAITALPTYQERVAQAREQFSARNKTGNPVFRAVRGQLAAMCCGERRCAYCEDSCADEIEHVRPKALFPEEVFAWRNYIYACGPCNGIKRDNFPRLVGGVVRNVARGPKDPIVEPPQGVDLLLDPRVDEPAEVLMLDLSTGFILPRRSLDPLQRQRAEQTIEVLRLNRPGLMRARMREHRNYIARLARYIRMRDEDELADLDADVEDICRMGHPMVWNEIRRQQINHPGLHRLFVQAPEALAWAPRPHGAVD</sequence>
<dbReference type="RefSeq" id="WP_224196156.1">
    <property type="nucleotide sequence ID" value="NZ_JAIRAU010000047.1"/>
</dbReference>
<keyword evidence="2" id="KW-1185">Reference proteome</keyword>
<reference evidence="1" key="1">
    <citation type="submission" date="2021-08" db="EMBL/GenBank/DDBJ databases">
        <authorList>
            <person name="Stevens D.C."/>
        </authorList>
    </citation>
    <scope>NUCLEOTIDE SEQUENCE</scope>
    <source>
        <strain evidence="1">DSM 53165</strain>
    </source>
</reference>